<evidence type="ECO:0000256" key="1">
    <source>
        <dbReference type="ARBA" id="ARBA00022737"/>
    </source>
</evidence>
<name>A0A6H0KNK0_9BACE</name>
<sequence length="320" mass="36278">MDKLKLIIFSIAISVPVCSSLIWALSKTFRIGGPVGGGIILLFIIPAVICIAFPTTLILAVYKCSEPATRNMIWGVMITLYIILPVYVAISEVKRLYHWHVIDEARKKLRDDKISYEGLVTALSRAGYQDNHPFSYMLSQNRIDFAKRYMCENPKADYENLPDIMVWYYYTNKICDNESNYSDSVSMQAAIITAFLLDNGWDINATGTKKHNGREGDSIERTALYLAILNRDPYTANLLIERGANVNSGRYSCLWMAILEHDVKRVRMLIERGANPNENYHNESLLYIAVKKNNTEIVKILLDAGAKPRSGELLLLLVDK</sequence>
<dbReference type="PROSITE" id="PS50297">
    <property type="entry name" value="ANK_REP_REGION"/>
    <property type="match status" value="1"/>
</dbReference>
<dbReference type="SUPFAM" id="SSF48403">
    <property type="entry name" value="Ankyrin repeat"/>
    <property type="match status" value="1"/>
</dbReference>
<keyword evidence="4" id="KW-0812">Transmembrane</keyword>
<accession>A0A6H0KNK0</accession>
<dbReference type="InterPro" id="IPR036770">
    <property type="entry name" value="Ankyrin_rpt-contain_sf"/>
</dbReference>
<dbReference type="PANTHER" id="PTHR24189:SF50">
    <property type="entry name" value="ANKYRIN REPEAT AND SOCS BOX PROTEIN 2"/>
    <property type="match status" value="1"/>
</dbReference>
<keyword evidence="4" id="KW-0472">Membrane</keyword>
<evidence type="ECO:0000313" key="6">
    <source>
        <dbReference type="Proteomes" id="UP000501780"/>
    </source>
</evidence>
<feature type="transmembrane region" description="Helical" evidence="4">
    <location>
        <begin position="38"/>
        <end position="60"/>
    </location>
</feature>
<feature type="transmembrane region" description="Helical" evidence="4">
    <location>
        <begin position="72"/>
        <end position="90"/>
    </location>
</feature>
<feature type="repeat" description="ANK" evidence="3">
    <location>
        <begin position="219"/>
        <end position="251"/>
    </location>
</feature>
<dbReference type="Proteomes" id="UP000501780">
    <property type="component" value="Chromosome"/>
</dbReference>
<evidence type="ECO:0000256" key="2">
    <source>
        <dbReference type="ARBA" id="ARBA00023043"/>
    </source>
</evidence>
<dbReference type="Pfam" id="PF00023">
    <property type="entry name" value="Ank"/>
    <property type="match status" value="1"/>
</dbReference>
<feature type="repeat" description="ANK" evidence="3">
    <location>
        <begin position="281"/>
        <end position="313"/>
    </location>
</feature>
<proteinExistence type="predicted"/>
<keyword evidence="2 3" id="KW-0040">ANK repeat</keyword>
<dbReference type="KEGG" id="bfc:BacF7301_12705"/>
<evidence type="ECO:0000313" key="5">
    <source>
        <dbReference type="EMBL" id="QIU94950.1"/>
    </source>
</evidence>
<evidence type="ECO:0000256" key="3">
    <source>
        <dbReference type="PROSITE-ProRule" id="PRU00023"/>
    </source>
</evidence>
<dbReference type="InterPro" id="IPR050745">
    <property type="entry name" value="Multifunctional_regulatory"/>
</dbReference>
<gene>
    <name evidence="5" type="ORF">BacF7301_12705</name>
</gene>
<reference evidence="5 6" key="1">
    <citation type="submission" date="2020-03" db="EMBL/GenBank/DDBJ databases">
        <title>Genomic analysis of Bacteroides faecium CBA7301.</title>
        <authorList>
            <person name="Kim J."/>
            <person name="Roh S.W."/>
        </authorList>
    </citation>
    <scope>NUCLEOTIDE SEQUENCE [LARGE SCALE GENOMIC DNA]</scope>
    <source>
        <strain evidence="5 6">CBA7301</strain>
    </source>
</reference>
<dbReference type="EMBL" id="CP050831">
    <property type="protein sequence ID" value="QIU94950.1"/>
    <property type="molecule type" value="Genomic_DNA"/>
</dbReference>
<dbReference type="SMART" id="SM00248">
    <property type="entry name" value="ANK"/>
    <property type="match status" value="3"/>
</dbReference>
<dbReference type="Pfam" id="PF12796">
    <property type="entry name" value="Ank_2"/>
    <property type="match status" value="1"/>
</dbReference>
<dbReference type="InterPro" id="IPR002110">
    <property type="entry name" value="Ankyrin_rpt"/>
</dbReference>
<dbReference type="PANTHER" id="PTHR24189">
    <property type="entry name" value="MYOTROPHIN"/>
    <property type="match status" value="1"/>
</dbReference>
<dbReference type="RefSeq" id="WP_167963324.1">
    <property type="nucleotide sequence ID" value="NZ_CP050831.1"/>
</dbReference>
<keyword evidence="1" id="KW-0677">Repeat</keyword>
<keyword evidence="6" id="KW-1185">Reference proteome</keyword>
<dbReference type="Gene3D" id="1.25.40.20">
    <property type="entry name" value="Ankyrin repeat-containing domain"/>
    <property type="match status" value="1"/>
</dbReference>
<feature type="transmembrane region" description="Helical" evidence="4">
    <location>
        <begin position="6"/>
        <end position="26"/>
    </location>
</feature>
<keyword evidence="4" id="KW-1133">Transmembrane helix</keyword>
<protein>
    <submittedName>
        <fullName evidence="5">Ankyrin repeat domain-containing protein</fullName>
    </submittedName>
</protein>
<organism evidence="5 6">
    <name type="scientific">Bacteroides faecium</name>
    <dbReference type="NCBI Taxonomy" id="2715212"/>
    <lineage>
        <taxon>Bacteria</taxon>
        <taxon>Pseudomonadati</taxon>
        <taxon>Bacteroidota</taxon>
        <taxon>Bacteroidia</taxon>
        <taxon>Bacteroidales</taxon>
        <taxon>Bacteroidaceae</taxon>
        <taxon>Bacteroides</taxon>
    </lineage>
</organism>
<dbReference type="AlphaFoldDB" id="A0A6H0KNK0"/>
<evidence type="ECO:0000256" key="4">
    <source>
        <dbReference type="SAM" id="Phobius"/>
    </source>
</evidence>
<dbReference type="PROSITE" id="PS50088">
    <property type="entry name" value="ANK_REPEAT"/>
    <property type="match status" value="2"/>
</dbReference>